<comment type="function">
    <text evidence="1 7">Part of the ABC transporter complex PstSACB involved in phosphate import.</text>
</comment>
<evidence type="ECO:0000256" key="2">
    <source>
        <dbReference type="ARBA" id="ARBA00008725"/>
    </source>
</evidence>
<protein>
    <recommendedName>
        <fullName evidence="4 7">Phosphate-binding protein PstS</fullName>
    </recommendedName>
</protein>
<comment type="subunit">
    <text evidence="3 7">The complex is composed of two ATP-binding proteins (PstB), two transmembrane proteins (PstC and PstA) and a solute-binding protein (PstS).</text>
</comment>
<sequence>MQIKRTPALVLSTVLALGLAACGGDGDGAQSVGPTAASATGADSDDRVDVQITGAGATFIYPLLSRWSDDYSRATGARINYQSIGSGGGIAQIKAGTVDFGSSDKPLTPEELAEAGLAQFPSAIGGVVPVVNLEGVEPGQLRLTGPLIADIYLGKVTVWNDPTIAGLNPDVELPSTKINVVHRSDGSGTTFNWVNYLSKVSPQWQEQVGEGTSVSWPTGVGGKGNEGVAAYVKQIKGSIGYVELAYATQNGMSYASMQNADGQWVQPSAESFQAAAASADWANSEDFSLVITNAPGAESWPVAATNFILMYKQPKNPERSQQTLDFFKWALENGQAQADELHFVPLPAPLVEQVEAYWAAEIQG</sequence>
<evidence type="ECO:0000313" key="11">
    <source>
        <dbReference type="Proteomes" id="UP001156940"/>
    </source>
</evidence>
<accession>A0ABT6J3X0</accession>
<evidence type="ECO:0000256" key="3">
    <source>
        <dbReference type="ARBA" id="ARBA00011529"/>
    </source>
</evidence>
<evidence type="ECO:0000259" key="9">
    <source>
        <dbReference type="Pfam" id="PF12849"/>
    </source>
</evidence>
<feature type="chain" id="PRO_5047334453" description="Phosphate-binding protein PstS" evidence="8">
    <location>
        <begin position="24"/>
        <end position="364"/>
    </location>
</feature>
<evidence type="ECO:0000256" key="6">
    <source>
        <dbReference type="ARBA" id="ARBA00022592"/>
    </source>
</evidence>
<evidence type="ECO:0000313" key="10">
    <source>
        <dbReference type="EMBL" id="MDH5821516.1"/>
    </source>
</evidence>
<proteinExistence type="inferred from homology"/>
<reference evidence="10 11" key="1">
    <citation type="submission" date="2023-04" db="EMBL/GenBank/DDBJ databases">
        <title>Luteimonas endophyticus RD2P54.</title>
        <authorList>
            <person name="Sun J.-Q."/>
        </authorList>
    </citation>
    <scope>NUCLEOTIDE SEQUENCE [LARGE SCALE GENOMIC DNA]</scope>
    <source>
        <strain evidence="10 11">RD2P54</strain>
    </source>
</reference>
<dbReference type="PANTHER" id="PTHR42996">
    <property type="entry name" value="PHOSPHATE-BINDING PROTEIN PSTS"/>
    <property type="match status" value="1"/>
</dbReference>
<dbReference type="NCBIfam" id="NF008171">
    <property type="entry name" value="PRK10918.1"/>
    <property type="match status" value="1"/>
</dbReference>
<organism evidence="10 11">
    <name type="scientific">Luteimonas endophytica</name>
    <dbReference type="NCBI Taxonomy" id="3042023"/>
    <lineage>
        <taxon>Bacteria</taxon>
        <taxon>Pseudomonadati</taxon>
        <taxon>Pseudomonadota</taxon>
        <taxon>Gammaproteobacteria</taxon>
        <taxon>Lysobacterales</taxon>
        <taxon>Lysobacteraceae</taxon>
        <taxon>Luteimonas</taxon>
    </lineage>
</organism>
<dbReference type="Proteomes" id="UP001156940">
    <property type="component" value="Unassembled WGS sequence"/>
</dbReference>
<name>A0ABT6J3X0_9GAMM</name>
<dbReference type="PROSITE" id="PS51257">
    <property type="entry name" value="PROKAR_LIPOPROTEIN"/>
    <property type="match status" value="1"/>
</dbReference>
<comment type="similarity">
    <text evidence="2 7">Belongs to the PstS family.</text>
</comment>
<dbReference type="InterPro" id="IPR024370">
    <property type="entry name" value="PBP_domain"/>
</dbReference>
<keyword evidence="11" id="KW-1185">Reference proteome</keyword>
<evidence type="ECO:0000256" key="8">
    <source>
        <dbReference type="SAM" id="SignalP"/>
    </source>
</evidence>
<comment type="caution">
    <text evidence="10">The sequence shown here is derived from an EMBL/GenBank/DDBJ whole genome shotgun (WGS) entry which is preliminary data.</text>
</comment>
<dbReference type="NCBIfam" id="TIGR00975">
    <property type="entry name" value="3a0107s03"/>
    <property type="match status" value="1"/>
</dbReference>
<dbReference type="RefSeq" id="WP_280572217.1">
    <property type="nucleotide sequence ID" value="NZ_JARXRM010000008.1"/>
</dbReference>
<dbReference type="PIRSF" id="PIRSF002756">
    <property type="entry name" value="PstS"/>
    <property type="match status" value="1"/>
</dbReference>
<keyword evidence="6 7" id="KW-0592">Phosphate transport</keyword>
<dbReference type="PANTHER" id="PTHR42996:SF1">
    <property type="entry name" value="PHOSPHATE-BINDING PROTEIN PSTS"/>
    <property type="match status" value="1"/>
</dbReference>
<keyword evidence="5 7" id="KW-0813">Transport</keyword>
<evidence type="ECO:0000256" key="4">
    <source>
        <dbReference type="ARBA" id="ARBA00021889"/>
    </source>
</evidence>
<dbReference type="EMBL" id="JARXRM010000008">
    <property type="protein sequence ID" value="MDH5821516.1"/>
    <property type="molecule type" value="Genomic_DNA"/>
</dbReference>
<dbReference type="InterPro" id="IPR005673">
    <property type="entry name" value="ABC_phos-bd_PstS"/>
</dbReference>
<evidence type="ECO:0000256" key="5">
    <source>
        <dbReference type="ARBA" id="ARBA00022448"/>
    </source>
</evidence>
<dbReference type="Gene3D" id="3.40.190.10">
    <property type="entry name" value="Periplasmic binding protein-like II"/>
    <property type="match status" value="2"/>
</dbReference>
<keyword evidence="8" id="KW-0732">Signal</keyword>
<dbReference type="InterPro" id="IPR050962">
    <property type="entry name" value="Phosphate-bind_PstS"/>
</dbReference>
<dbReference type="CDD" id="cd13565">
    <property type="entry name" value="PBP2_PstS"/>
    <property type="match status" value="1"/>
</dbReference>
<feature type="domain" description="PBP" evidence="9">
    <location>
        <begin position="41"/>
        <end position="331"/>
    </location>
</feature>
<gene>
    <name evidence="10" type="primary">pstS</name>
    <name evidence="10" type="ORF">QFW77_00710</name>
</gene>
<dbReference type="SUPFAM" id="SSF53850">
    <property type="entry name" value="Periplasmic binding protein-like II"/>
    <property type="match status" value="1"/>
</dbReference>
<dbReference type="Pfam" id="PF12849">
    <property type="entry name" value="PBP_like_2"/>
    <property type="match status" value="1"/>
</dbReference>
<feature type="signal peptide" evidence="8">
    <location>
        <begin position="1"/>
        <end position="23"/>
    </location>
</feature>
<evidence type="ECO:0000256" key="1">
    <source>
        <dbReference type="ARBA" id="ARBA00002841"/>
    </source>
</evidence>
<evidence type="ECO:0000256" key="7">
    <source>
        <dbReference type="PIRNR" id="PIRNR002756"/>
    </source>
</evidence>